<dbReference type="PROSITE" id="PS00211">
    <property type="entry name" value="ABC_TRANSPORTER_1"/>
    <property type="match status" value="2"/>
</dbReference>
<dbReference type="FunFam" id="3.40.50.300:FF:000205">
    <property type="entry name" value="ABC transporter B family member 4"/>
    <property type="match status" value="1"/>
</dbReference>
<dbReference type="SMR" id="A0A7G2A8Z5"/>
<dbReference type="GO" id="GO:0015421">
    <property type="term" value="F:ABC-type oligopeptide transporter activity"/>
    <property type="evidence" value="ECO:0007669"/>
    <property type="project" value="TreeGrafter"/>
</dbReference>
<evidence type="ECO:0000256" key="12">
    <source>
        <dbReference type="ARBA" id="ARBA00023180"/>
    </source>
</evidence>
<dbReference type="InterPro" id="IPR017871">
    <property type="entry name" value="ABC_transporter-like_CS"/>
</dbReference>
<evidence type="ECO:0000256" key="9">
    <source>
        <dbReference type="ARBA" id="ARBA00022967"/>
    </source>
</evidence>
<evidence type="ECO:0000256" key="4">
    <source>
        <dbReference type="ARBA" id="ARBA00022448"/>
    </source>
</evidence>
<keyword evidence="5 14" id="KW-0812">Transmembrane</keyword>
<proteinExistence type="evidence at transcript level"/>
<comment type="catalytic activity">
    <reaction evidence="13">
        <text>ATP + H2O + xenobioticSide 1 = ADP + phosphate + xenobioticSide 2.</text>
        <dbReference type="EC" id="7.6.2.2"/>
    </reaction>
</comment>
<keyword evidence="10 14" id="KW-1133">Transmembrane helix</keyword>
<feature type="domain" description="ABC transmembrane type-1" evidence="16">
    <location>
        <begin position="47"/>
        <end position="355"/>
    </location>
</feature>
<keyword evidence="12" id="KW-0325">Glycoprotein</keyword>
<keyword evidence="7" id="KW-0547">Nucleotide-binding</keyword>
<feature type="transmembrane region" description="Helical" evidence="14">
    <location>
        <begin position="290"/>
        <end position="312"/>
    </location>
</feature>
<dbReference type="InterPro" id="IPR003439">
    <property type="entry name" value="ABC_transporter-like_ATP-bd"/>
</dbReference>
<keyword evidence="11 14" id="KW-0472">Membrane</keyword>
<feature type="transmembrane region" description="Helical" evidence="14">
    <location>
        <begin position="204"/>
        <end position="225"/>
    </location>
</feature>
<dbReference type="PROSITE" id="PS50893">
    <property type="entry name" value="ABC_TRANSPORTER_2"/>
    <property type="match status" value="2"/>
</dbReference>
<dbReference type="CDD" id="cd18577">
    <property type="entry name" value="ABC_6TM_Pgp_ABCB1_D1_like"/>
    <property type="match status" value="1"/>
</dbReference>
<feature type="transmembrane region" description="Helical" evidence="14">
    <location>
        <begin position="917"/>
        <end position="939"/>
    </location>
</feature>
<evidence type="ECO:0000259" key="16">
    <source>
        <dbReference type="PROSITE" id="PS50929"/>
    </source>
</evidence>
<dbReference type="GO" id="GO:0097254">
    <property type="term" value="P:renal tubular secretion"/>
    <property type="evidence" value="ECO:0007669"/>
    <property type="project" value="UniProtKB-ARBA"/>
</dbReference>
<dbReference type="PANTHER" id="PTHR43394:SF27">
    <property type="entry name" value="ATP-DEPENDENT TRANSLOCASE ABCB1-LIKE"/>
    <property type="match status" value="1"/>
</dbReference>
<feature type="transmembrane region" description="Helical" evidence="14">
    <location>
        <begin position="735"/>
        <end position="759"/>
    </location>
</feature>
<evidence type="ECO:0000256" key="13">
    <source>
        <dbReference type="ARBA" id="ARBA00034018"/>
    </source>
</evidence>
<feature type="transmembrane region" description="Helical" evidence="14">
    <location>
        <begin position="104"/>
        <end position="130"/>
    </location>
</feature>
<evidence type="ECO:0000256" key="5">
    <source>
        <dbReference type="ARBA" id="ARBA00022692"/>
    </source>
</evidence>
<keyword evidence="8" id="KW-0067">ATP-binding</keyword>
<dbReference type="FunFam" id="3.40.50.300:FF:000479">
    <property type="entry name" value="Multidrug resistance protein 1A"/>
    <property type="match status" value="1"/>
</dbReference>
<organism evidence="17">
    <name type="scientific">Chrysochus auratus</name>
    <name type="common">Dogbane leaf beetle</name>
    <name type="synonym">Chrysomela auratus</name>
    <dbReference type="NCBI Taxonomy" id="131619"/>
    <lineage>
        <taxon>Eukaryota</taxon>
        <taxon>Metazoa</taxon>
        <taxon>Ecdysozoa</taxon>
        <taxon>Arthropoda</taxon>
        <taxon>Hexapoda</taxon>
        <taxon>Insecta</taxon>
        <taxon>Pterygota</taxon>
        <taxon>Neoptera</taxon>
        <taxon>Endopterygota</taxon>
        <taxon>Coleoptera</taxon>
        <taxon>Polyphaga</taxon>
        <taxon>Cucujiformia</taxon>
        <taxon>Chrysomeloidea</taxon>
        <taxon>Chrysomelidae</taxon>
        <taxon>Eumolpinae</taxon>
        <taxon>Chrysochus</taxon>
    </lineage>
</organism>
<evidence type="ECO:0000256" key="14">
    <source>
        <dbReference type="SAM" id="Phobius"/>
    </source>
</evidence>
<dbReference type="PROSITE" id="PS50929">
    <property type="entry name" value="ABC_TM1F"/>
    <property type="match status" value="2"/>
</dbReference>
<dbReference type="AlphaFoldDB" id="A0A7G2A8Z5"/>
<dbReference type="Pfam" id="PF00664">
    <property type="entry name" value="ABC_membrane"/>
    <property type="match status" value="2"/>
</dbReference>
<evidence type="ECO:0000256" key="7">
    <source>
        <dbReference type="ARBA" id="ARBA00022741"/>
    </source>
</evidence>
<evidence type="ECO:0000259" key="15">
    <source>
        <dbReference type="PROSITE" id="PS50893"/>
    </source>
</evidence>
<feature type="transmembrane region" description="Helical" evidence="14">
    <location>
        <begin position="180"/>
        <end position="198"/>
    </location>
</feature>
<dbReference type="Gene3D" id="1.20.1560.10">
    <property type="entry name" value="ABC transporter type 1, transmembrane domain"/>
    <property type="match status" value="1"/>
</dbReference>
<feature type="transmembrane region" description="Helical" evidence="14">
    <location>
        <begin position="805"/>
        <end position="827"/>
    </location>
</feature>
<evidence type="ECO:0000256" key="10">
    <source>
        <dbReference type="ARBA" id="ARBA00022989"/>
    </source>
</evidence>
<evidence type="ECO:0000256" key="3">
    <source>
        <dbReference type="ARBA" id="ARBA00012191"/>
    </source>
</evidence>
<dbReference type="Gene3D" id="3.40.50.300">
    <property type="entry name" value="P-loop containing nucleotide triphosphate hydrolases"/>
    <property type="match status" value="2"/>
</dbReference>
<feature type="domain" description="ABC transporter" evidence="15">
    <location>
        <begin position="390"/>
        <end position="626"/>
    </location>
</feature>
<protein>
    <recommendedName>
        <fullName evidence="3">ABC-type xenobiotic transporter</fullName>
        <ecNumber evidence="3">7.6.2.2</ecNumber>
    </recommendedName>
</protein>
<dbReference type="GO" id="GO:0008559">
    <property type="term" value="F:ABC-type xenobiotic transporter activity"/>
    <property type="evidence" value="ECO:0007669"/>
    <property type="project" value="UniProtKB-EC"/>
</dbReference>
<dbReference type="InterPro" id="IPR039421">
    <property type="entry name" value="Type_1_exporter"/>
</dbReference>
<sequence length="1255" mass="139088">MKNSKIIDEKDESVEANTSAKKSSADDSVPYYRLFTYSTVLDQICIAVASICACICGGSQPYMMIIFGEITGNIVEYAKLVSNSTNETYIRDRNEILIDQATDFAIKVIIIGIITITTSYISSLLFNFSAIRQIFKMRKKFLEKTLNQDVGWYDLNPVGDFATTFTQNISKIEEGIGEKIGFFLFFESTFVVGVILALVQGWKLALVCLVSLPLSSILMGFITWLSTKCSEKELESYAAAGAIAEEVLSSVRTVVAFDGQDKEMARYNKHLIHAKNNNIKRTLFNALSNGCLWFFVYACYALSFWYGIKLIIDERKLESEERVYTSGTMVGVFFTTLMASWNFGMGAPFLETFGAAKGAAQKIFYILESEPNIHKHKDDGKKINKFQSSIVFEKVSFSYPSRPDVEVLKGFNLKIECGKIVALVGSSGCGKSTCIQLLQRFYDPLLGNIFVDGINIKQLNISQWREKLGVVSQEPTLFATTISENIRYGKLTVSQREIEEAAKKANAHKFIMCLPNGYQTLIGERGAQLSGGQKQRIAIARALVRKPEILLLDEATSALDTTSEAEVQTALDSVSHECTTIIVAHRLSTIRKANVIAFVSDGRVIEHGTHAELMAEQGSYYKLVSSQGITDTSNIADTKLERTKSFTNKSKVDDANEEIPEELAVEEIMHKSNGTLLKVMKMNMKEWFPILVGCISSVLTGASLPVYGLVFGEIVGKLDIKDNVRLRSESNISCLNFLILGIVTGTAMFLQMSSFGYAGEKLTLRIRKKTFEAMLHQEMGWYDRKENGVGSLCARLAGDSANVQGAAGVQIGASLNFIATFLIASIFSLYYEWKLTLVLLSFSPLILISIYLEQKMVKNDAKHNREVLEKSAKVAVEALANIRTVISLGCENIFLDLYVKDLVPYQKLAKKKAHFRGMVLGMARSLILFAYAAGIAYGVKLVINQVIDYGTMFKVNECIIVGSWSIGTALSVSPNFQKGLVAAEKTFALLERIPLIKNNLSPITSFWNKEDIEYSQVYFSYPTRPSIPVLNCLNLLIPKGKTIALVGSSGCGKSTIIQLLERFYDASYGKISIDGIETKMMNLKTLRMQLGIVSQEPNLFEKTIAENIAYGANHREVSLDEIVEAAKAANIHNFIVSLPTGYETKIGSKGTQLSGGQRQRIAIARALVRNPKILLLDEATSALDNESVKVVQEALDNAQKGRTCITIAHRLTTIQGADIICVLKDGFVAEMGTHTQLLEKRGQYYEFYKLQTGHN</sequence>
<dbReference type="InterPro" id="IPR036640">
    <property type="entry name" value="ABC1_TM_sf"/>
</dbReference>
<feature type="transmembrane region" description="Helical" evidence="14">
    <location>
        <begin position="324"/>
        <end position="343"/>
    </location>
</feature>
<dbReference type="SUPFAM" id="SSF90123">
    <property type="entry name" value="ABC transporter transmembrane region"/>
    <property type="match status" value="2"/>
</dbReference>
<keyword evidence="4" id="KW-0813">Transport</keyword>
<dbReference type="EMBL" id="LR862432">
    <property type="protein sequence ID" value="CAD1918043.1"/>
    <property type="molecule type" value="mRNA"/>
</dbReference>
<dbReference type="CDD" id="cd03249">
    <property type="entry name" value="ABC_MTABC3_MDL1_MDL2"/>
    <property type="match status" value="2"/>
</dbReference>
<dbReference type="CDD" id="cd18578">
    <property type="entry name" value="ABC_6TM_Pgp_ABCB1_D2_like"/>
    <property type="match status" value="1"/>
</dbReference>
<feature type="transmembrane region" description="Helical" evidence="14">
    <location>
        <begin position="833"/>
        <end position="852"/>
    </location>
</feature>
<evidence type="ECO:0000313" key="17">
    <source>
        <dbReference type="EMBL" id="CAD1918043.1"/>
    </source>
</evidence>
<evidence type="ECO:0000256" key="6">
    <source>
        <dbReference type="ARBA" id="ARBA00022737"/>
    </source>
</evidence>
<dbReference type="FunFam" id="1.20.1560.10:FF:000018">
    <property type="entry name" value="ATP-binding cassette subfamily B member 11"/>
    <property type="match status" value="1"/>
</dbReference>
<accession>A0A7G2A8Z5</accession>
<dbReference type="InterPro" id="IPR027417">
    <property type="entry name" value="P-loop_NTPase"/>
</dbReference>
<dbReference type="SUPFAM" id="SSF52540">
    <property type="entry name" value="P-loop containing nucleoside triphosphate hydrolases"/>
    <property type="match status" value="2"/>
</dbReference>
<dbReference type="GO" id="GO:0017085">
    <property type="term" value="P:response to insecticide"/>
    <property type="evidence" value="ECO:0007669"/>
    <property type="project" value="UniProtKB-ARBA"/>
</dbReference>
<feature type="domain" description="ABC transmembrane type-1" evidence="16">
    <location>
        <begin position="691"/>
        <end position="978"/>
    </location>
</feature>
<keyword evidence="6" id="KW-0677">Repeat</keyword>
<dbReference type="GO" id="GO:0005743">
    <property type="term" value="C:mitochondrial inner membrane"/>
    <property type="evidence" value="ECO:0007669"/>
    <property type="project" value="TreeGrafter"/>
</dbReference>
<dbReference type="InterPro" id="IPR003593">
    <property type="entry name" value="AAA+_ATPase"/>
</dbReference>
<evidence type="ECO:0000256" key="8">
    <source>
        <dbReference type="ARBA" id="ARBA00022840"/>
    </source>
</evidence>
<feature type="transmembrane region" description="Helical" evidence="14">
    <location>
        <begin position="687"/>
        <end position="715"/>
    </location>
</feature>
<dbReference type="InterPro" id="IPR011527">
    <property type="entry name" value="ABC1_TM_dom"/>
</dbReference>
<comment type="similarity">
    <text evidence="2">Belongs to the ABC transporter superfamily. ABCB family. Multidrug resistance exporter (TC 3.A.1.201) subfamily.</text>
</comment>
<dbReference type="GO" id="GO:0016887">
    <property type="term" value="F:ATP hydrolysis activity"/>
    <property type="evidence" value="ECO:0007669"/>
    <property type="project" value="InterPro"/>
</dbReference>
<feature type="domain" description="ABC transporter" evidence="15">
    <location>
        <begin position="1012"/>
        <end position="1250"/>
    </location>
</feature>
<dbReference type="SMART" id="SM00382">
    <property type="entry name" value="AAA"/>
    <property type="match status" value="2"/>
</dbReference>
<dbReference type="GO" id="GO:0090374">
    <property type="term" value="P:oligopeptide export from mitochondrion"/>
    <property type="evidence" value="ECO:0007669"/>
    <property type="project" value="TreeGrafter"/>
</dbReference>
<keyword evidence="9" id="KW-1278">Translocase</keyword>
<dbReference type="Pfam" id="PF00005">
    <property type="entry name" value="ABC_tran"/>
    <property type="match status" value="2"/>
</dbReference>
<dbReference type="PANTHER" id="PTHR43394">
    <property type="entry name" value="ATP-DEPENDENT PERMEASE MDL1, MITOCHONDRIAL"/>
    <property type="match status" value="1"/>
</dbReference>
<dbReference type="EC" id="7.6.2.2" evidence="3"/>
<evidence type="ECO:0000256" key="1">
    <source>
        <dbReference type="ARBA" id="ARBA00004141"/>
    </source>
</evidence>
<name>A0A7G2A8Z5_CHRAA</name>
<reference evidence="17" key="1">
    <citation type="submission" date="2020-07" db="EMBL/GenBank/DDBJ databases">
        <authorList>
            <person name="Dobler S."/>
        </authorList>
    </citation>
    <scope>NUCLEOTIDE SEQUENCE</scope>
</reference>
<dbReference type="GO" id="GO:0005524">
    <property type="term" value="F:ATP binding"/>
    <property type="evidence" value="ECO:0007669"/>
    <property type="project" value="UniProtKB-KW"/>
</dbReference>
<evidence type="ECO:0000256" key="2">
    <source>
        <dbReference type="ARBA" id="ARBA00007577"/>
    </source>
</evidence>
<evidence type="ECO:0000256" key="11">
    <source>
        <dbReference type="ARBA" id="ARBA00023136"/>
    </source>
</evidence>
<comment type="subcellular location">
    <subcellularLocation>
        <location evidence="1">Membrane</location>
        <topology evidence="1">Multi-pass membrane protein</topology>
    </subcellularLocation>
</comment>